<gene>
    <name evidence="10" type="primary">VIT_14s0068g01400</name>
    <name evidence="10" type="ORF">g.26469</name>
</gene>
<keyword evidence="4 8" id="KW-1003">Cell membrane</keyword>
<evidence type="ECO:0000259" key="9">
    <source>
        <dbReference type="Pfam" id="PF04535"/>
    </source>
</evidence>
<keyword evidence="7 8" id="KW-0472">Membrane</keyword>
<sequence>CVCVCVKASNESKMKEEEGQLEVARRRHLVSQVTSRILACAASAVAAVIMAFNREIAVFGTVHMEADYKTVSTFKFFIGGNAVVSAYCLLSLPFVVAHHGKAALMHGLDLLIMGLSMAAAAAASAVGYLGKYGDESAGWMAVCGYFPNFCNRAGVALGLSFIGFIGCFCFCVMQPIPKPRCGGGDSVANP</sequence>
<accession>A0A1D1Y9C5</accession>
<evidence type="ECO:0000256" key="7">
    <source>
        <dbReference type="ARBA" id="ARBA00023136"/>
    </source>
</evidence>
<dbReference type="InterPro" id="IPR006459">
    <property type="entry name" value="CASP/CASPL"/>
</dbReference>
<evidence type="ECO:0000256" key="2">
    <source>
        <dbReference type="ARBA" id="ARBA00007651"/>
    </source>
</evidence>
<name>A0A1D1Y9C5_9ARAE</name>
<feature type="transmembrane region" description="Helical" evidence="8">
    <location>
        <begin position="73"/>
        <end position="96"/>
    </location>
</feature>
<evidence type="ECO:0000256" key="4">
    <source>
        <dbReference type="ARBA" id="ARBA00022475"/>
    </source>
</evidence>
<dbReference type="NCBIfam" id="TIGR01569">
    <property type="entry name" value="A_tha_TIGR01569"/>
    <property type="match status" value="1"/>
</dbReference>
<evidence type="ECO:0000256" key="3">
    <source>
        <dbReference type="ARBA" id="ARBA00011489"/>
    </source>
</evidence>
<comment type="similarity">
    <text evidence="2 8">Belongs to the Casparian strip membrane proteins (CASP) family.</text>
</comment>
<keyword evidence="6 8" id="KW-1133">Transmembrane helix</keyword>
<evidence type="ECO:0000256" key="8">
    <source>
        <dbReference type="RuleBase" id="RU361233"/>
    </source>
</evidence>
<evidence type="ECO:0000256" key="6">
    <source>
        <dbReference type="ARBA" id="ARBA00022989"/>
    </source>
</evidence>
<comment type="subcellular location">
    <subcellularLocation>
        <location evidence="1 8">Cell membrane</location>
        <topology evidence="1 8">Multi-pass membrane protein</topology>
    </subcellularLocation>
</comment>
<evidence type="ECO:0000256" key="1">
    <source>
        <dbReference type="ARBA" id="ARBA00004651"/>
    </source>
</evidence>
<keyword evidence="5 8" id="KW-0812">Transmembrane</keyword>
<comment type="subunit">
    <text evidence="3 8">Homodimer and heterodimers.</text>
</comment>
<comment type="caution">
    <text evidence="8">Lacks conserved residue(s) required for the propagation of feature annotation.</text>
</comment>
<feature type="transmembrane region" description="Helical" evidence="8">
    <location>
        <begin position="108"/>
        <end position="130"/>
    </location>
</feature>
<dbReference type="PANTHER" id="PTHR36488:SF8">
    <property type="entry name" value="CASP-LIKE PROTEIN 1U1"/>
    <property type="match status" value="1"/>
</dbReference>
<dbReference type="EMBL" id="GDJX01016706">
    <property type="protein sequence ID" value="JAT51230.1"/>
    <property type="molecule type" value="Transcribed_RNA"/>
</dbReference>
<protein>
    <recommendedName>
        <fullName evidence="8">CASP-like protein</fullName>
    </recommendedName>
</protein>
<dbReference type="AlphaFoldDB" id="A0A1D1Y9C5"/>
<evidence type="ECO:0000256" key="5">
    <source>
        <dbReference type="ARBA" id="ARBA00022692"/>
    </source>
</evidence>
<proteinExistence type="inferred from homology"/>
<dbReference type="InterPro" id="IPR044173">
    <property type="entry name" value="CASPL"/>
</dbReference>
<dbReference type="PANTHER" id="PTHR36488">
    <property type="entry name" value="CASP-LIKE PROTEIN 1U1"/>
    <property type="match status" value="1"/>
</dbReference>
<organism evidence="10">
    <name type="scientific">Anthurium amnicola</name>
    <dbReference type="NCBI Taxonomy" id="1678845"/>
    <lineage>
        <taxon>Eukaryota</taxon>
        <taxon>Viridiplantae</taxon>
        <taxon>Streptophyta</taxon>
        <taxon>Embryophyta</taxon>
        <taxon>Tracheophyta</taxon>
        <taxon>Spermatophyta</taxon>
        <taxon>Magnoliopsida</taxon>
        <taxon>Liliopsida</taxon>
        <taxon>Araceae</taxon>
        <taxon>Pothoideae</taxon>
        <taxon>Potheae</taxon>
        <taxon>Anthurium</taxon>
    </lineage>
</organism>
<reference evidence="10" key="1">
    <citation type="submission" date="2015-07" db="EMBL/GenBank/DDBJ databases">
        <title>Transcriptome Assembly of Anthurium amnicola.</title>
        <authorList>
            <person name="Suzuki J."/>
        </authorList>
    </citation>
    <scope>NUCLEOTIDE SEQUENCE</scope>
</reference>
<evidence type="ECO:0000313" key="10">
    <source>
        <dbReference type="EMBL" id="JAT51230.1"/>
    </source>
</evidence>
<dbReference type="GO" id="GO:0005886">
    <property type="term" value="C:plasma membrane"/>
    <property type="evidence" value="ECO:0007669"/>
    <property type="project" value="UniProtKB-SubCell"/>
</dbReference>
<dbReference type="Pfam" id="PF04535">
    <property type="entry name" value="CASP_dom"/>
    <property type="match status" value="1"/>
</dbReference>
<dbReference type="InterPro" id="IPR006702">
    <property type="entry name" value="CASP_dom"/>
</dbReference>
<feature type="non-terminal residue" evidence="10">
    <location>
        <position position="1"/>
    </location>
</feature>
<feature type="domain" description="Casparian strip membrane protein" evidence="9">
    <location>
        <begin position="30"/>
        <end position="165"/>
    </location>
</feature>
<feature type="transmembrane region" description="Helical" evidence="8">
    <location>
        <begin position="155"/>
        <end position="173"/>
    </location>
</feature>